<organism evidence="1">
    <name type="scientific">marine sediment metagenome</name>
    <dbReference type="NCBI Taxonomy" id="412755"/>
    <lineage>
        <taxon>unclassified sequences</taxon>
        <taxon>metagenomes</taxon>
        <taxon>ecological metagenomes</taxon>
    </lineage>
</organism>
<reference evidence="1" key="1">
    <citation type="journal article" date="2015" name="Nature">
        <title>Complex archaea that bridge the gap between prokaryotes and eukaryotes.</title>
        <authorList>
            <person name="Spang A."/>
            <person name="Saw J.H."/>
            <person name="Jorgensen S.L."/>
            <person name="Zaremba-Niedzwiedzka K."/>
            <person name="Martijn J."/>
            <person name="Lind A.E."/>
            <person name="van Eijk R."/>
            <person name="Schleper C."/>
            <person name="Guy L."/>
            <person name="Ettema T.J."/>
        </authorList>
    </citation>
    <scope>NUCLEOTIDE SEQUENCE</scope>
</reference>
<dbReference type="EMBL" id="LAZR01006948">
    <property type="protein sequence ID" value="KKM88524.1"/>
    <property type="molecule type" value="Genomic_DNA"/>
</dbReference>
<name>A0A0F9L1G5_9ZZZZ</name>
<gene>
    <name evidence="1" type="ORF">LCGC14_1257880</name>
</gene>
<proteinExistence type="predicted"/>
<protein>
    <submittedName>
        <fullName evidence="1">Uncharacterized protein</fullName>
    </submittedName>
</protein>
<comment type="caution">
    <text evidence="1">The sequence shown here is derived from an EMBL/GenBank/DDBJ whole genome shotgun (WGS) entry which is preliminary data.</text>
</comment>
<accession>A0A0F9L1G5</accession>
<sequence>MGIKTLEELKALKPIKYRPGGVPAMLATLKEKDDLICGDVDGEMWQPVLTDKGWMRRRW</sequence>
<evidence type="ECO:0000313" key="1">
    <source>
        <dbReference type="EMBL" id="KKM88524.1"/>
    </source>
</evidence>
<dbReference type="AlphaFoldDB" id="A0A0F9L1G5"/>